<feature type="region of interest" description="Disordered" evidence="1">
    <location>
        <begin position="382"/>
        <end position="424"/>
    </location>
</feature>
<protein>
    <recommendedName>
        <fullName evidence="3">Copper amine oxidase-like N-terminal domain-containing protein</fullName>
    </recommendedName>
</protein>
<feature type="compositionally biased region" description="Low complexity" evidence="1">
    <location>
        <begin position="232"/>
        <end position="251"/>
    </location>
</feature>
<dbReference type="InterPro" id="IPR012854">
    <property type="entry name" value="Cu_amine_oxidase-like_N"/>
</dbReference>
<evidence type="ECO:0000256" key="1">
    <source>
        <dbReference type="SAM" id="MobiDB-lite"/>
    </source>
</evidence>
<feature type="domain" description="Copper amine oxidase-like N-terminal" evidence="3">
    <location>
        <begin position="274"/>
        <end position="374"/>
    </location>
</feature>
<gene>
    <name evidence="4" type="ORF">H7B90_15230</name>
</gene>
<evidence type="ECO:0000259" key="3">
    <source>
        <dbReference type="Pfam" id="PF07833"/>
    </source>
</evidence>
<evidence type="ECO:0000313" key="5">
    <source>
        <dbReference type="Proteomes" id="UP000553776"/>
    </source>
</evidence>
<feature type="region of interest" description="Disordered" evidence="1">
    <location>
        <begin position="178"/>
        <end position="268"/>
    </location>
</feature>
<dbReference type="AlphaFoldDB" id="A0A841U3Y3"/>
<evidence type="ECO:0000313" key="4">
    <source>
        <dbReference type="EMBL" id="MBB6692760.1"/>
    </source>
</evidence>
<dbReference type="PANTHER" id="PTHR48148:SF3">
    <property type="entry name" value="KERATINOCYTE PROLINE-RICH PROTEIN"/>
    <property type="match status" value="1"/>
</dbReference>
<dbReference type="SUPFAM" id="SSF49464">
    <property type="entry name" value="Carboxypeptidase regulatory domain-like"/>
    <property type="match status" value="1"/>
</dbReference>
<dbReference type="EMBL" id="JACJVR010000059">
    <property type="protein sequence ID" value="MBB6692760.1"/>
    <property type="molecule type" value="Genomic_DNA"/>
</dbReference>
<proteinExistence type="predicted"/>
<feature type="chain" id="PRO_5032515492" description="Copper amine oxidase-like N-terminal domain-containing protein" evidence="2">
    <location>
        <begin position="29"/>
        <end position="648"/>
    </location>
</feature>
<keyword evidence="5" id="KW-1185">Reference proteome</keyword>
<comment type="caution">
    <text evidence="4">The sequence shown here is derived from an EMBL/GenBank/DDBJ whole genome shotgun (WGS) entry which is preliminary data.</text>
</comment>
<dbReference type="Proteomes" id="UP000553776">
    <property type="component" value="Unassembled WGS sequence"/>
</dbReference>
<feature type="compositionally biased region" description="Low complexity" evidence="1">
    <location>
        <begin position="385"/>
        <end position="423"/>
    </location>
</feature>
<feature type="compositionally biased region" description="Pro residues" evidence="1">
    <location>
        <begin position="195"/>
        <end position="231"/>
    </location>
</feature>
<feature type="signal peptide" evidence="2">
    <location>
        <begin position="1"/>
        <end position="28"/>
    </location>
</feature>
<accession>A0A841U3Y3</accession>
<dbReference type="InterPro" id="IPR036582">
    <property type="entry name" value="Mao_N_sf"/>
</dbReference>
<name>A0A841U3Y3_9BACL</name>
<dbReference type="SUPFAM" id="SSF55383">
    <property type="entry name" value="Copper amine oxidase, domain N"/>
    <property type="match status" value="1"/>
</dbReference>
<dbReference type="PANTHER" id="PTHR48148">
    <property type="entry name" value="KERATINOCYTE PROLINE-RICH PROTEIN"/>
    <property type="match status" value="1"/>
</dbReference>
<dbReference type="Pfam" id="PF07833">
    <property type="entry name" value="Cu_amine_oxidN1"/>
    <property type="match status" value="1"/>
</dbReference>
<dbReference type="Gene3D" id="2.60.40.1120">
    <property type="entry name" value="Carboxypeptidase-like, regulatory domain"/>
    <property type="match status" value="1"/>
</dbReference>
<dbReference type="InterPro" id="IPR008969">
    <property type="entry name" value="CarboxyPept-like_regulatory"/>
</dbReference>
<sequence>MSNMHKSIKFAVLSSVLAGSLAAGSIAAAFGETEPEGVSIRSFSLLDTASDVVGAADFTPEGNKDGHFKLELQLKQKTVIKSVVLRSTDSYGKDNSQGVWRTNRVTTGWLLGIKQDQNVVNPGFTKDLNTPVGEFQGNLTFDLYASNNGTIKETQYYVLEIETPQGTIVSKPIKYKSPWTAEGSTEPSGTAGTPSPAPSPTPTPSPTPSPTPEPTPSPQPAQEPQPSPSPSPSNGSNGSSGSGTNTGSNGPVATTDPKPAPGGNTQSNIHVLFKGNEIAFSGGKPIIKNGTTLVPFRKIFETLGFTVKWVGAKQQAIGTKEGLTIELTINSNTAKVNGQNVALDTPAQIVNGNTLIPLRFLAENSGYGVSFSSSGGITTIKIEEGSGTANPGSSNSGNSNSGNSNAGNSNSGNSNSGTTNPANDIAEPYVVKGYVRTKDGKPVPGAEVFADNTQYYDSNTIGVTDANGFYRIELPREGATYNMTADVTATFNGQTFTFHLESNPNKAFSGKDGAVRNFTMKGLTGQIFVYSWVTWELGRPDFKIEDLELTLTPIGKLMDGSDGETIVKKIGPVDGGLGIGDIPLGKYKATARWLPEGHDPYEMEIRLNFVGTWGESAEFEFNKPRTTVTSNYLAELEVRLPETEESSS</sequence>
<dbReference type="Gene3D" id="3.30.457.10">
    <property type="entry name" value="Copper amine oxidase-like, N-terminal domain"/>
    <property type="match status" value="1"/>
</dbReference>
<organism evidence="4 5">
    <name type="scientific">Cohnella xylanilytica</name>
    <dbReference type="NCBI Taxonomy" id="557555"/>
    <lineage>
        <taxon>Bacteria</taxon>
        <taxon>Bacillati</taxon>
        <taxon>Bacillota</taxon>
        <taxon>Bacilli</taxon>
        <taxon>Bacillales</taxon>
        <taxon>Paenibacillaceae</taxon>
        <taxon>Cohnella</taxon>
    </lineage>
</organism>
<reference evidence="4 5" key="1">
    <citation type="submission" date="2020-08" db="EMBL/GenBank/DDBJ databases">
        <title>Cohnella phylogeny.</title>
        <authorList>
            <person name="Dunlap C."/>
        </authorList>
    </citation>
    <scope>NUCLEOTIDE SEQUENCE [LARGE SCALE GENOMIC DNA]</scope>
    <source>
        <strain evidence="4 5">DSM 25239</strain>
    </source>
</reference>
<keyword evidence="2" id="KW-0732">Signal</keyword>
<evidence type="ECO:0000256" key="2">
    <source>
        <dbReference type="SAM" id="SignalP"/>
    </source>
</evidence>